<dbReference type="EMBL" id="KI696284">
    <property type="protein sequence ID" value="ETM32626.1"/>
    <property type="molecule type" value="Genomic_DNA"/>
</dbReference>
<evidence type="ECO:0000313" key="1">
    <source>
        <dbReference type="EMBL" id="ETM32626.1"/>
    </source>
</evidence>
<reference evidence="1" key="1">
    <citation type="submission" date="2013-11" db="EMBL/GenBank/DDBJ databases">
        <title>The Genome Sequence of Phytophthora parasitica IAC_01/95.</title>
        <authorList>
            <consortium name="The Broad Institute Genomics Platform"/>
            <person name="Russ C."/>
            <person name="Tyler B."/>
            <person name="Panabieres F."/>
            <person name="Shan W."/>
            <person name="Tripathy S."/>
            <person name="Grunwald N."/>
            <person name="Machado M."/>
            <person name="Johnson C.S."/>
            <person name="Arredondo F."/>
            <person name="Hong C."/>
            <person name="Coffey M."/>
            <person name="Young S.K."/>
            <person name="Zeng Q."/>
            <person name="Gargeya S."/>
            <person name="Fitzgerald M."/>
            <person name="Abouelleil A."/>
            <person name="Alvarado L."/>
            <person name="Chapman S.B."/>
            <person name="Gainer-Dewar J."/>
            <person name="Goldberg J."/>
            <person name="Griggs A."/>
            <person name="Gujja S."/>
            <person name="Hansen M."/>
            <person name="Howarth C."/>
            <person name="Imamovic A."/>
            <person name="Ireland A."/>
            <person name="Larimer J."/>
            <person name="McCowan C."/>
            <person name="Murphy C."/>
            <person name="Pearson M."/>
            <person name="Poon T.W."/>
            <person name="Priest M."/>
            <person name="Roberts A."/>
            <person name="Saif S."/>
            <person name="Shea T."/>
            <person name="Sykes S."/>
            <person name="Wortman J."/>
            <person name="Nusbaum C."/>
            <person name="Birren B."/>
        </authorList>
    </citation>
    <scope>NUCLEOTIDE SEQUENCE [LARGE SCALE GENOMIC DNA]</scope>
    <source>
        <strain evidence="1">IAC_01/95</strain>
    </source>
</reference>
<proteinExistence type="predicted"/>
<dbReference type="AlphaFoldDB" id="W2M8B6"/>
<name>W2M8B6_PHYNI</name>
<gene>
    <name evidence="1" type="ORF">L914_20016</name>
</gene>
<protein>
    <submittedName>
        <fullName evidence="1">Uncharacterized protein</fullName>
    </submittedName>
</protein>
<dbReference type="Proteomes" id="UP000054532">
    <property type="component" value="Unassembled WGS sequence"/>
</dbReference>
<sequence>MGSQLAVTSAQYVLHSTKQAEGKGTTNLNQRIRLNHVNFEAEMLAAGPGKMDSLLLWVSKKAQNWFG</sequence>
<accession>W2M8B6</accession>
<organism evidence="1">
    <name type="scientific">Phytophthora nicotianae</name>
    <name type="common">Potato buckeye rot agent</name>
    <name type="synonym">Phytophthora parasitica</name>
    <dbReference type="NCBI Taxonomy" id="4792"/>
    <lineage>
        <taxon>Eukaryota</taxon>
        <taxon>Sar</taxon>
        <taxon>Stramenopiles</taxon>
        <taxon>Oomycota</taxon>
        <taxon>Peronosporomycetes</taxon>
        <taxon>Peronosporales</taxon>
        <taxon>Peronosporaceae</taxon>
        <taxon>Phytophthora</taxon>
    </lineage>
</organism>